<accession>A0A0E9P6T5</accession>
<dbReference type="AlphaFoldDB" id="A0A0E9P6T5"/>
<evidence type="ECO:0000313" key="1">
    <source>
        <dbReference type="EMBL" id="JAH00326.1"/>
    </source>
</evidence>
<reference evidence="1" key="1">
    <citation type="submission" date="2014-11" db="EMBL/GenBank/DDBJ databases">
        <authorList>
            <person name="Amaro Gonzalez C."/>
        </authorList>
    </citation>
    <scope>NUCLEOTIDE SEQUENCE</scope>
</reference>
<reference evidence="1" key="2">
    <citation type="journal article" date="2015" name="Fish Shellfish Immunol.">
        <title>Early steps in the European eel (Anguilla anguilla)-Vibrio vulnificus interaction in the gills: Role of the RtxA13 toxin.</title>
        <authorList>
            <person name="Callol A."/>
            <person name="Pajuelo D."/>
            <person name="Ebbesson L."/>
            <person name="Teles M."/>
            <person name="MacKenzie S."/>
            <person name="Amaro C."/>
        </authorList>
    </citation>
    <scope>NUCLEOTIDE SEQUENCE</scope>
</reference>
<protein>
    <submittedName>
        <fullName evidence="1">Uncharacterized protein</fullName>
    </submittedName>
</protein>
<name>A0A0E9P6T5_ANGAN</name>
<proteinExistence type="predicted"/>
<organism evidence="1">
    <name type="scientific">Anguilla anguilla</name>
    <name type="common">European freshwater eel</name>
    <name type="synonym">Muraena anguilla</name>
    <dbReference type="NCBI Taxonomy" id="7936"/>
    <lineage>
        <taxon>Eukaryota</taxon>
        <taxon>Metazoa</taxon>
        <taxon>Chordata</taxon>
        <taxon>Craniata</taxon>
        <taxon>Vertebrata</taxon>
        <taxon>Euteleostomi</taxon>
        <taxon>Actinopterygii</taxon>
        <taxon>Neopterygii</taxon>
        <taxon>Teleostei</taxon>
        <taxon>Anguilliformes</taxon>
        <taxon>Anguillidae</taxon>
        <taxon>Anguilla</taxon>
    </lineage>
</organism>
<dbReference type="EMBL" id="GBXM01108251">
    <property type="protein sequence ID" value="JAH00326.1"/>
    <property type="molecule type" value="Transcribed_RNA"/>
</dbReference>
<sequence length="24" mass="2973">MAQPMSIMNWVIKSYWFWLANQNI</sequence>